<dbReference type="FunFam" id="3.40.50.2300:FF:000018">
    <property type="entry name" value="DNA-binding transcriptional regulator NtrC"/>
    <property type="match status" value="1"/>
</dbReference>
<dbReference type="PANTHER" id="PTHR32071">
    <property type="entry name" value="TRANSCRIPTIONAL REGULATORY PROTEIN"/>
    <property type="match status" value="1"/>
</dbReference>
<dbReference type="SUPFAM" id="SSF52540">
    <property type="entry name" value="P-loop containing nucleoside triphosphate hydrolases"/>
    <property type="match status" value="1"/>
</dbReference>
<feature type="domain" description="Sigma-54 factor interaction" evidence="8">
    <location>
        <begin position="145"/>
        <end position="253"/>
    </location>
</feature>
<dbReference type="InterPro" id="IPR002078">
    <property type="entry name" value="Sigma_54_int"/>
</dbReference>
<dbReference type="PROSITE" id="PS00675">
    <property type="entry name" value="SIGMA54_INTERACT_1"/>
    <property type="match status" value="1"/>
</dbReference>
<dbReference type="Proteomes" id="UP000184327">
    <property type="component" value="Unassembled WGS sequence"/>
</dbReference>
<dbReference type="PANTHER" id="PTHR32071:SF57">
    <property type="entry name" value="C4-DICARBOXYLATE TRANSPORT TRANSCRIPTIONAL REGULATORY PROTEIN DCTD"/>
    <property type="match status" value="1"/>
</dbReference>
<keyword evidence="5" id="KW-0805">Transcription regulation</keyword>
<evidence type="ECO:0000256" key="7">
    <source>
        <dbReference type="PROSITE-ProRule" id="PRU00169"/>
    </source>
</evidence>
<keyword evidence="2" id="KW-0547">Nucleotide-binding</keyword>
<proteinExistence type="predicted"/>
<dbReference type="InterPro" id="IPR025662">
    <property type="entry name" value="Sigma_54_int_dom_ATP-bd_1"/>
</dbReference>
<dbReference type="GO" id="GO:0000160">
    <property type="term" value="P:phosphorelay signal transduction system"/>
    <property type="evidence" value="ECO:0007669"/>
    <property type="project" value="UniProtKB-KW"/>
</dbReference>
<keyword evidence="6" id="KW-0804">Transcription</keyword>
<evidence type="ECO:0000256" key="4">
    <source>
        <dbReference type="ARBA" id="ARBA00023012"/>
    </source>
</evidence>
<reference evidence="10 11" key="1">
    <citation type="submission" date="2016-11" db="EMBL/GenBank/DDBJ databases">
        <authorList>
            <person name="Jaros S."/>
            <person name="Januszkiewicz K."/>
            <person name="Wedrychowicz H."/>
        </authorList>
    </citation>
    <scope>NUCLEOTIDE SEQUENCE [LARGE SCALE GENOMIC DNA]</scope>
    <source>
        <strain evidence="10 11">DSM 16112</strain>
    </source>
</reference>
<evidence type="ECO:0000313" key="11">
    <source>
        <dbReference type="Proteomes" id="UP000184327"/>
    </source>
</evidence>
<sequence>MNQSQSQLWLVEDDAIVRRACQQSLALAGFSSRVFESAEAVCAALQEEQPDTVVCDVRLPGMDGMALMQELLHADNQLPVILVTGHGDITMAVQAMRAGAYDFIEKPFTPEQLVEVVRRALEKRHLTHEVRQLKQALARHSGSGIVGNNPQVQQLRRMVATLGPAAVDVLVYGETGAGKEVLAQALHEASGRSGPFVAINCGGLPEGVFESEMFGCEAGAFTGAVKRRIGKIEVPPIDRTPYISQRRSPSCLQNARSIHLSFAVKLLSWPKQVAHMLNLPESLDATPPALAPGFARVKLMKPAIRLQMHR</sequence>
<accession>A0A1M5D913</accession>
<evidence type="ECO:0000313" key="10">
    <source>
        <dbReference type="EMBL" id="SHF63162.1"/>
    </source>
</evidence>
<feature type="domain" description="Response regulatory" evidence="9">
    <location>
        <begin position="7"/>
        <end position="121"/>
    </location>
</feature>
<dbReference type="SMART" id="SM00448">
    <property type="entry name" value="REC"/>
    <property type="match status" value="1"/>
</dbReference>
<name>A0A1M5D913_9BURK</name>
<dbReference type="STRING" id="1122156.SAMN02745117_02332"/>
<evidence type="ECO:0000256" key="6">
    <source>
        <dbReference type="ARBA" id="ARBA00023163"/>
    </source>
</evidence>
<dbReference type="GO" id="GO:0005524">
    <property type="term" value="F:ATP binding"/>
    <property type="evidence" value="ECO:0007669"/>
    <property type="project" value="UniProtKB-KW"/>
</dbReference>
<dbReference type="Gene3D" id="3.40.50.300">
    <property type="entry name" value="P-loop containing nucleotide triphosphate hydrolases"/>
    <property type="match status" value="1"/>
</dbReference>
<dbReference type="PROSITE" id="PS50045">
    <property type="entry name" value="SIGMA54_INTERACT_4"/>
    <property type="match status" value="1"/>
</dbReference>
<dbReference type="Gene3D" id="3.40.50.2300">
    <property type="match status" value="1"/>
</dbReference>
<gene>
    <name evidence="10" type="ORF">SAMN02745117_02332</name>
</gene>
<dbReference type="EMBL" id="FQUZ01000031">
    <property type="protein sequence ID" value="SHF63162.1"/>
    <property type="molecule type" value="Genomic_DNA"/>
</dbReference>
<keyword evidence="3" id="KW-0067">ATP-binding</keyword>
<dbReference type="InterPro" id="IPR027417">
    <property type="entry name" value="P-loop_NTPase"/>
</dbReference>
<dbReference type="AlphaFoldDB" id="A0A1M5D913"/>
<organism evidence="10 11">
    <name type="scientific">Lampropedia hyalina DSM 16112</name>
    <dbReference type="NCBI Taxonomy" id="1122156"/>
    <lineage>
        <taxon>Bacteria</taxon>
        <taxon>Pseudomonadati</taxon>
        <taxon>Pseudomonadota</taxon>
        <taxon>Betaproteobacteria</taxon>
        <taxon>Burkholderiales</taxon>
        <taxon>Comamonadaceae</taxon>
        <taxon>Lampropedia</taxon>
    </lineage>
</organism>
<dbReference type="PROSITE" id="PS50110">
    <property type="entry name" value="RESPONSE_REGULATORY"/>
    <property type="match status" value="1"/>
</dbReference>
<dbReference type="InterPro" id="IPR011006">
    <property type="entry name" value="CheY-like_superfamily"/>
</dbReference>
<dbReference type="CDD" id="cd17549">
    <property type="entry name" value="REC_DctD-like"/>
    <property type="match status" value="1"/>
</dbReference>
<dbReference type="GO" id="GO:0006355">
    <property type="term" value="P:regulation of DNA-templated transcription"/>
    <property type="evidence" value="ECO:0007669"/>
    <property type="project" value="InterPro"/>
</dbReference>
<feature type="modified residue" description="4-aspartylphosphate" evidence="7">
    <location>
        <position position="56"/>
    </location>
</feature>
<evidence type="ECO:0000256" key="2">
    <source>
        <dbReference type="ARBA" id="ARBA00022741"/>
    </source>
</evidence>
<protein>
    <submittedName>
        <fullName evidence="10">Sigma-54 interaction domain-containing protein</fullName>
    </submittedName>
</protein>
<keyword evidence="4" id="KW-0902">Two-component regulatory system</keyword>
<keyword evidence="11" id="KW-1185">Reference proteome</keyword>
<evidence type="ECO:0000259" key="9">
    <source>
        <dbReference type="PROSITE" id="PS50110"/>
    </source>
</evidence>
<dbReference type="CDD" id="cd00009">
    <property type="entry name" value="AAA"/>
    <property type="match status" value="1"/>
</dbReference>
<evidence type="ECO:0000256" key="1">
    <source>
        <dbReference type="ARBA" id="ARBA00022553"/>
    </source>
</evidence>
<dbReference type="SUPFAM" id="SSF52172">
    <property type="entry name" value="CheY-like"/>
    <property type="match status" value="1"/>
</dbReference>
<dbReference type="Pfam" id="PF00158">
    <property type="entry name" value="Sigma54_activat"/>
    <property type="match status" value="1"/>
</dbReference>
<evidence type="ECO:0000256" key="3">
    <source>
        <dbReference type="ARBA" id="ARBA00022840"/>
    </source>
</evidence>
<keyword evidence="1 7" id="KW-0597">Phosphoprotein</keyword>
<dbReference type="Pfam" id="PF00072">
    <property type="entry name" value="Response_reg"/>
    <property type="match status" value="1"/>
</dbReference>
<evidence type="ECO:0000256" key="5">
    <source>
        <dbReference type="ARBA" id="ARBA00023015"/>
    </source>
</evidence>
<dbReference type="InterPro" id="IPR001789">
    <property type="entry name" value="Sig_transdc_resp-reg_receiver"/>
</dbReference>
<evidence type="ECO:0000259" key="8">
    <source>
        <dbReference type="PROSITE" id="PS50045"/>
    </source>
</evidence>